<organism evidence="1">
    <name type="scientific">Kuenenia stuttgartiensis</name>
    <dbReference type="NCBI Taxonomy" id="174633"/>
    <lineage>
        <taxon>Bacteria</taxon>
        <taxon>Pseudomonadati</taxon>
        <taxon>Planctomycetota</taxon>
        <taxon>Candidatus Brocadiia</taxon>
        <taxon>Candidatus Brocadiales</taxon>
        <taxon>Candidatus Brocadiaceae</taxon>
        <taxon>Candidatus Kuenenia</taxon>
    </lineage>
</organism>
<dbReference type="KEGG" id="kst:KSMBR1_3085"/>
<sequence>MNLSYKELPLIDLFAQKVASTRERKNTDKTPHDYALDKVDAMSVLHCANLLNDQYLKNAIQASEKHMIKTQPQHNNIPQNTISINTNNNRPTSRKIPHYTHLIELNGHLIFQAACCLPLKIFAASLDGKTVSGKTLFNSHSDSGGGKLVYEFLGTGKELIVDLKRRESTNVQRLIFQI</sequence>
<dbReference type="Proteomes" id="UP000501926">
    <property type="component" value="Chromosome"/>
</dbReference>
<evidence type="ECO:0000313" key="3">
    <source>
        <dbReference type="EMBL" id="SOH05563.1"/>
    </source>
</evidence>
<dbReference type="EMBL" id="LT934425">
    <property type="protein sequence ID" value="SOH05563.1"/>
    <property type="molecule type" value="Genomic_DNA"/>
</dbReference>
<evidence type="ECO:0000313" key="5">
    <source>
        <dbReference type="Proteomes" id="UP000501926"/>
    </source>
</evidence>
<reference evidence="4" key="4">
    <citation type="submission" date="2017-10" db="EMBL/GenBank/DDBJ databases">
        <authorList>
            <person name="Frank J."/>
        </authorList>
    </citation>
    <scope>NUCLEOTIDE SEQUENCE [LARGE SCALE GENOMIC DNA]</scope>
</reference>
<dbReference type="RefSeq" id="WP_099326128.1">
    <property type="nucleotide sequence ID" value="NZ_CP049055.1"/>
</dbReference>
<proteinExistence type="predicted"/>
<keyword evidence="4" id="KW-1185">Reference proteome</keyword>
<protein>
    <submittedName>
        <fullName evidence="1">Uncharacterized protein</fullName>
    </submittedName>
</protein>
<name>Q1Q7P1_KUEST</name>
<gene>
    <name evidence="2" type="ORF">KsCSTR_40360</name>
    <name evidence="3" type="ORF">KSMBR1_3085</name>
    <name evidence="1" type="ORF">kusta0090</name>
</gene>
<reference evidence="1" key="2">
    <citation type="submission" date="2006-01" db="EMBL/GenBank/DDBJ databases">
        <authorList>
            <person name="Genoscope"/>
        </authorList>
    </citation>
    <scope>NUCLEOTIDE SEQUENCE</scope>
</reference>
<evidence type="ECO:0000313" key="1">
    <source>
        <dbReference type="EMBL" id="CAJ70835.1"/>
    </source>
</evidence>
<reference evidence="1" key="1">
    <citation type="journal article" date="2006" name="Nature">
        <title>Deciphering the evolution and metabolism of an anammox bacterium from a community genome.</title>
        <authorList>
            <person name="Strous M."/>
            <person name="Pelletier E."/>
            <person name="Mangenot S."/>
            <person name="Rattei T."/>
            <person name="Lehner A."/>
            <person name="Taylor M.W."/>
            <person name="Horn M."/>
            <person name="Daims H."/>
            <person name="Bartol-Mavel D."/>
            <person name="Wincker P."/>
            <person name="Barbe V."/>
            <person name="Fonknechten N."/>
            <person name="Vallenet D."/>
            <person name="Segurens B."/>
            <person name="Schenowitz-Truong C."/>
            <person name="Medigue C."/>
            <person name="Collingro A."/>
            <person name="Snel B."/>
            <person name="Dutilh B.E."/>
            <person name="OpDenCamp H.J.M."/>
            <person name="vanDerDrift C."/>
            <person name="Cirpus I."/>
            <person name="vanDePas-Schoonen K.T."/>
            <person name="Harhangi H.R."/>
            <person name="vanNiftrik L."/>
            <person name="Schmid M."/>
            <person name="Keltjens J."/>
            <person name="vanDeVossenberg J."/>
            <person name="Kartal B."/>
            <person name="Meier H."/>
            <person name="Frishman D."/>
            <person name="Huynen M.A."/>
            <person name="Mewes H."/>
            <person name="Weissenbach J."/>
            <person name="Jetten M.S.M."/>
            <person name="Wagner M."/>
            <person name="LePaslier D."/>
        </authorList>
    </citation>
    <scope>NUCLEOTIDE SEQUENCE</scope>
</reference>
<reference evidence="3" key="3">
    <citation type="submission" date="2017-10" db="EMBL/GenBank/DDBJ databases">
        <authorList>
            <person name="Banno H."/>
            <person name="Chua N.-H."/>
        </authorList>
    </citation>
    <scope>NUCLEOTIDE SEQUENCE [LARGE SCALE GENOMIC DNA]</scope>
    <source>
        <strain evidence="3">Kuenenia_mbr1_ru-nijmegen</strain>
    </source>
</reference>
<dbReference type="Proteomes" id="UP000221734">
    <property type="component" value="Chromosome Kuenenia_stuttgartiensis_MBR1"/>
</dbReference>
<dbReference type="EMBL" id="CT030148">
    <property type="protein sequence ID" value="CAJ70835.1"/>
    <property type="molecule type" value="Genomic_DNA"/>
</dbReference>
<evidence type="ECO:0000313" key="4">
    <source>
        <dbReference type="Proteomes" id="UP000221734"/>
    </source>
</evidence>
<dbReference type="AlphaFoldDB" id="Q1Q7P1"/>
<evidence type="ECO:0000313" key="2">
    <source>
        <dbReference type="EMBL" id="QII13415.1"/>
    </source>
</evidence>
<dbReference type="OrthoDB" id="270208at2"/>
<dbReference type="EMBL" id="CP049055">
    <property type="protein sequence ID" value="QII13415.1"/>
    <property type="molecule type" value="Genomic_DNA"/>
</dbReference>
<accession>Q1Q7P1</accession>
<reference evidence="2 5" key="5">
    <citation type="submission" date="2020-02" db="EMBL/GenBank/DDBJ databases">
        <title>Newly sequenced genome of strain CSTR1 showed variability in Candidatus Kuenenia stuttgartiensis genomes.</title>
        <authorList>
            <person name="Ding C."/>
            <person name="Adrian L."/>
        </authorList>
    </citation>
    <scope>NUCLEOTIDE SEQUENCE [LARGE SCALE GENOMIC DNA]</scope>
    <source>
        <strain evidence="2 5">CSTR1</strain>
    </source>
</reference>